<gene>
    <name evidence="2" type="ORF">LIER_29745</name>
</gene>
<dbReference type="AlphaFoldDB" id="A0AAV3RR49"/>
<dbReference type="EMBL" id="BAABME010010352">
    <property type="protein sequence ID" value="GAA0177770.1"/>
    <property type="molecule type" value="Genomic_DNA"/>
</dbReference>
<keyword evidence="1" id="KW-0472">Membrane</keyword>
<keyword evidence="1" id="KW-0812">Transmembrane</keyword>
<reference evidence="2 3" key="1">
    <citation type="submission" date="2024-01" db="EMBL/GenBank/DDBJ databases">
        <title>The complete chloroplast genome sequence of Lithospermum erythrorhizon: insights into the phylogenetic relationship among Boraginaceae species and the maternal lineages of purple gromwells.</title>
        <authorList>
            <person name="Okada T."/>
            <person name="Watanabe K."/>
        </authorList>
    </citation>
    <scope>NUCLEOTIDE SEQUENCE [LARGE SCALE GENOMIC DNA]</scope>
</reference>
<dbReference type="Proteomes" id="UP001454036">
    <property type="component" value="Unassembled WGS sequence"/>
</dbReference>
<keyword evidence="3" id="KW-1185">Reference proteome</keyword>
<comment type="caution">
    <text evidence="2">The sequence shown here is derived from an EMBL/GenBank/DDBJ whole genome shotgun (WGS) entry which is preliminary data.</text>
</comment>
<sequence length="97" mass="11035">MSQNEGIRDPRIARIKYSCFSDPLFLHWWLATPAALVFLASLGSYSCRYLTSLGDCRTFRYLANLGGCRYSMSIVDLGLMRLLGRRSNYNSNNKGNK</sequence>
<keyword evidence="1" id="KW-1133">Transmembrane helix</keyword>
<evidence type="ECO:0000313" key="3">
    <source>
        <dbReference type="Proteomes" id="UP001454036"/>
    </source>
</evidence>
<feature type="transmembrane region" description="Helical" evidence="1">
    <location>
        <begin position="26"/>
        <end position="47"/>
    </location>
</feature>
<organism evidence="2 3">
    <name type="scientific">Lithospermum erythrorhizon</name>
    <name type="common">Purple gromwell</name>
    <name type="synonym">Lithospermum officinale var. erythrorhizon</name>
    <dbReference type="NCBI Taxonomy" id="34254"/>
    <lineage>
        <taxon>Eukaryota</taxon>
        <taxon>Viridiplantae</taxon>
        <taxon>Streptophyta</taxon>
        <taxon>Embryophyta</taxon>
        <taxon>Tracheophyta</taxon>
        <taxon>Spermatophyta</taxon>
        <taxon>Magnoliopsida</taxon>
        <taxon>eudicotyledons</taxon>
        <taxon>Gunneridae</taxon>
        <taxon>Pentapetalae</taxon>
        <taxon>asterids</taxon>
        <taxon>lamiids</taxon>
        <taxon>Boraginales</taxon>
        <taxon>Boraginaceae</taxon>
        <taxon>Boraginoideae</taxon>
        <taxon>Lithospermeae</taxon>
        <taxon>Lithospermum</taxon>
    </lineage>
</organism>
<protein>
    <submittedName>
        <fullName evidence="2">Uncharacterized protein</fullName>
    </submittedName>
</protein>
<proteinExistence type="predicted"/>
<evidence type="ECO:0000313" key="2">
    <source>
        <dbReference type="EMBL" id="GAA0177770.1"/>
    </source>
</evidence>
<accession>A0AAV3RR49</accession>
<name>A0AAV3RR49_LITER</name>
<evidence type="ECO:0000256" key="1">
    <source>
        <dbReference type="SAM" id="Phobius"/>
    </source>
</evidence>